<evidence type="ECO:0000313" key="1">
    <source>
        <dbReference type="EMBL" id="WDQ45430.1"/>
    </source>
</evidence>
<name>A0AAT9TQR8_9CAUD</name>
<sequence>MLHHTSYAVGYIRKGTLKRVPYQGKFGKGVKVYSHNPNSTRYCLVSYYIDTPNINTGAWTKEFVDLHNPRKIWVIKRTTDGHYYANQKIGGKLFYGCFYRTTIDILKSLGICDDKGGFRKCL</sequence>
<reference evidence="1" key="2">
    <citation type="journal article" date="2024" name="Heliyon">
        <title>Complete genome sequence of the novel virulent phage PMBT24 infecting Enterocloster bolteae from the human gut.</title>
        <authorList>
            <person name="Sprotte S."/>
            <person name="Brinks E."/>
            <person name="Neve H."/>
            <person name="Franz C.M.A.P."/>
        </authorList>
    </citation>
    <scope>NUCLEOTIDE SEQUENCE</scope>
</reference>
<reference evidence="1" key="1">
    <citation type="submission" date="2023-01" db="EMBL/GenBank/DDBJ databases">
        <authorList>
            <person name="Sprotte S."/>
            <person name="Brinks E."/>
        </authorList>
    </citation>
    <scope>NUCLEOTIDE SEQUENCE</scope>
</reference>
<proteinExistence type="predicted"/>
<organism evidence="1">
    <name type="scientific">Enterocloster phage PMBT24</name>
    <dbReference type="NCBI Taxonomy" id="3025413"/>
    <lineage>
        <taxon>Viruses</taxon>
        <taxon>Duplodnaviria</taxon>
        <taxon>Heunggongvirae</taxon>
        <taxon>Uroviricota</taxon>
        <taxon>Caudoviricetes</taxon>
    </lineage>
</organism>
<protein>
    <submittedName>
        <fullName evidence="1">Uncharacterized protein</fullName>
    </submittedName>
</protein>
<dbReference type="EMBL" id="OQ326496">
    <property type="protein sequence ID" value="WDQ45430.1"/>
    <property type="molecule type" value="Genomic_DNA"/>
</dbReference>
<accession>A0AAT9TQR8</accession>